<dbReference type="AlphaFoldDB" id="A0A8I1X3R9"/>
<dbReference type="InterPro" id="IPR000760">
    <property type="entry name" value="Inositol_monophosphatase-like"/>
</dbReference>
<reference evidence="5" key="1">
    <citation type="submission" date="2020-03" db="EMBL/GenBank/DDBJ databases">
        <title>Genome differentiation and subclade ecological adaptation of Prochlorococcus HLII clade in the global ocean.</title>
        <authorList>
            <person name="Yan W."/>
            <person name="Fen X."/>
            <person name="Zhang W."/>
        </authorList>
    </citation>
    <scope>NUCLEOTIDE SEQUENCE</scope>
    <source>
        <strain evidence="5">XMU1401</strain>
    </source>
</reference>
<proteinExistence type="predicted"/>
<name>A0A8I1X3R9_PROMR</name>
<evidence type="ECO:0000313" key="6">
    <source>
        <dbReference type="Proteomes" id="UP000666562"/>
    </source>
</evidence>
<dbReference type="InterPro" id="IPR020583">
    <property type="entry name" value="Inositol_monoP_metal-BS"/>
</dbReference>
<dbReference type="GO" id="GO:0007165">
    <property type="term" value="P:signal transduction"/>
    <property type="evidence" value="ECO:0007669"/>
    <property type="project" value="TreeGrafter"/>
</dbReference>
<protein>
    <submittedName>
        <fullName evidence="5">Inositol monophosphatase</fullName>
    </submittedName>
</protein>
<dbReference type="RefSeq" id="WP_100883933.1">
    <property type="nucleotide sequence ID" value="NZ_JAAORC010000002.1"/>
</dbReference>
<dbReference type="GO" id="GO:0046872">
    <property type="term" value="F:metal ion binding"/>
    <property type="evidence" value="ECO:0007669"/>
    <property type="project" value="UniProtKB-KW"/>
</dbReference>
<evidence type="ECO:0000256" key="3">
    <source>
        <dbReference type="ARBA" id="ARBA00022842"/>
    </source>
</evidence>
<comment type="caution">
    <text evidence="5">The sequence shown here is derived from an EMBL/GenBank/DDBJ whole genome shotgun (WGS) entry which is preliminary data.</text>
</comment>
<dbReference type="PRINTS" id="PR00377">
    <property type="entry name" value="IMPHPHTASES"/>
</dbReference>
<dbReference type="PANTHER" id="PTHR20854">
    <property type="entry name" value="INOSITOL MONOPHOSPHATASE"/>
    <property type="match status" value="1"/>
</dbReference>
<comment type="cofactor">
    <cofactor evidence="4">
        <name>Mg(2+)</name>
        <dbReference type="ChEBI" id="CHEBI:18420"/>
    </cofactor>
</comment>
<evidence type="ECO:0000313" key="5">
    <source>
        <dbReference type="EMBL" id="MBO8223288.1"/>
    </source>
</evidence>
<dbReference type="GO" id="GO:0008934">
    <property type="term" value="F:inositol monophosphate 1-phosphatase activity"/>
    <property type="evidence" value="ECO:0007669"/>
    <property type="project" value="TreeGrafter"/>
</dbReference>
<dbReference type="PANTHER" id="PTHR20854:SF4">
    <property type="entry name" value="INOSITOL-1-MONOPHOSPHATASE-RELATED"/>
    <property type="match status" value="1"/>
</dbReference>
<organism evidence="5 6">
    <name type="scientific">Prochlorococcus marinus str. XMU1401</name>
    <dbReference type="NCBI Taxonomy" id="2052594"/>
    <lineage>
        <taxon>Bacteria</taxon>
        <taxon>Bacillati</taxon>
        <taxon>Cyanobacteriota</taxon>
        <taxon>Cyanophyceae</taxon>
        <taxon>Synechococcales</taxon>
        <taxon>Prochlorococcaceae</taxon>
        <taxon>Prochlorococcus</taxon>
    </lineage>
</organism>
<dbReference type="Pfam" id="PF00459">
    <property type="entry name" value="Inositol_P"/>
    <property type="match status" value="1"/>
</dbReference>
<feature type="binding site" evidence="4">
    <location>
        <position position="88"/>
    </location>
    <ligand>
        <name>Mg(2+)</name>
        <dbReference type="ChEBI" id="CHEBI:18420"/>
        <label>1</label>
        <note>catalytic</note>
    </ligand>
</feature>
<feature type="binding site" evidence="4">
    <location>
        <position position="85"/>
    </location>
    <ligand>
        <name>Mg(2+)</name>
        <dbReference type="ChEBI" id="CHEBI:18420"/>
        <label>1</label>
        <note>catalytic</note>
    </ligand>
</feature>
<dbReference type="Proteomes" id="UP000666562">
    <property type="component" value="Unassembled WGS sequence"/>
</dbReference>
<sequence>MKLSPQTINAINAGLKAGKLLYQYRNENLNIKLKGNSFRDVVTEIDIASENIILDELGKNSDSFTYISEEKGDQRKNTSSFWIIDPLDGTANYSSGLPIYGVSIAYVENFKLKSSVIYLPETNDLYFAEINKGAFKNNKKLNANIATQIEDSLIGITFPSMFNENTKKESAYKIYSELNFESKGVLRLGSSVYCLALLAENKLNSIVGFKAKIWDIAAGILICKEAGLKTDFLEASLKNENHDYIIANAKLYEYLKNIIIF</sequence>
<evidence type="ECO:0000256" key="1">
    <source>
        <dbReference type="ARBA" id="ARBA00022723"/>
    </source>
</evidence>
<dbReference type="SUPFAM" id="SSF56655">
    <property type="entry name" value="Carbohydrate phosphatase"/>
    <property type="match status" value="1"/>
</dbReference>
<keyword evidence="1 4" id="KW-0479">Metal-binding</keyword>
<feature type="binding site" evidence="4">
    <location>
        <position position="215"/>
    </location>
    <ligand>
        <name>Mg(2+)</name>
        <dbReference type="ChEBI" id="CHEBI:18420"/>
        <label>1</label>
        <note>catalytic</note>
    </ligand>
</feature>
<evidence type="ECO:0000256" key="4">
    <source>
        <dbReference type="PIRSR" id="PIRSR600760-2"/>
    </source>
</evidence>
<keyword evidence="2" id="KW-0378">Hydrolase</keyword>
<dbReference type="PROSITE" id="PS00629">
    <property type="entry name" value="IMP_1"/>
    <property type="match status" value="1"/>
</dbReference>
<dbReference type="GO" id="GO:0006020">
    <property type="term" value="P:inositol metabolic process"/>
    <property type="evidence" value="ECO:0007669"/>
    <property type="project" value="TreeGrafter"/>
</dbReference>
<gene>
    <name evidence="5" type="ORF">HA142_07150</name>
</gene>
<dbReference type="EMBL" id="JAAORC010000002">
    <property type="protein sequence ID" value="MBO8223288.1"/>
    <property type="molecule type" value="Genomic_DNA"/>
</dbReference>
<dbReference type="Gene3D" id="3.30.540.10">
    <property type="entry name" value="Fructose-1,6-Bisphosphatase, subunit A, domain 1"/>
    <property type="match status" value="1"/>
</dbReference>
<feature type="binding site" evidence="4">
    <location>
        <position position="69"/>
    </location>
    <ligand>
        <name>Mg(2+)</name>
        <dbReference type="ChEBI" id="CHEBI:18420"/>
        <label>1</label>
        <note>catalytic</note>
    </ligand>
</feature>
<dbReference type="Gene3D" id="3.40.190.80">
    <property type="match status" value="1"/>
</dbReference>
<accession>A0A8I1X3R9</accession>
<keyword evidence="3 4" id="KW-0460">Magnesium</keyword>
<feature type="binding site" evidence="4">
    <location>
        <position position="87"/>
    </location>
    <ligand>
        <name>Mg(2+)</name>
        <dbReference type="ChEBI" id="CHEBI:18420"/>
        <label>1</label>
        <note>catalytic</note>
    </ligand>
</feature>
<evidence type="ECO:0000256" key="2">
    <source>
        <dbReference type="ARBA" id="ARBA00022801"/>
    </source>
</evidence>